<evidence type="ECO:0000313" key="4">
    <source>
        <dbReference type="Proteomes" id="UP000199400"/>
    </source>
</evidence>
<gene>
    <name evidence="3" type="ORF">SAMN02745121_08973</name>
</gene>
<name>A0A1I2IXD2_9BACT</name>
<dbReference type="STRING" id="54.SAMN02745121_08973"/>
<keyword evidence="4" id="KW-1185">Reference proteome</keyword>
<dbReference type="AlphaFoldDB" id="A0A1I2IXD2"/>
<organism evidence="3 4">
    <name type="scientific">Nannocystis exedens</name>
    <dbReference type="NCBI Taxonomy" id="54"/>
    <lineage>
        <taxon>Bacteria</taxon>
        <taxon>Pseudomonadati</taxon>
        <taxon>Myxococcota</taxon>
        <taxon>Polyangia</taxon>
        <taxon>Nannocystales</taxon>
        <taxon>Nannocystaceae</taxon>
        <taxon>Nannocystis</taxon>
    </lineage>
</organism>
<evidence type="ECO:0000313" key="3">
    <source>
        <dbReference type="EMBL" id="SFF45667.1"/>
    </source>
</evidence>
<evidence type="ECO:0000256" key="1">
    <source>
        <dbReference type="SAM" id="MobiDB-lite"/>
    </source>
</evidence>
<keyword evidence="2" id="KW-0812">Transmembrane</keyword>
<keyword evidence="2" id="KW-0472">Membrane</keyword>
<dbReference type="RefSeq" id="WP_096334449.1">
    <property type="nucleotide sequence ID" value="NZ_FOMX01000084.1"/>
</dbReference>
<accession>A0A1I2IXD2</accession>
<feature type="region of interest" description="Disordered" evidence="1">
    <location>
        <begin position="468"/>
        <end position="494"/>
    </location>
</feature>
<feature type="non-terminal residue" evidence="3">
    <location>
        <position position="535"/>
    </location>
</feature>
<sequence length="535" mass="58109">MSLLDDIRHETRLDLRDPALIANVLAPELTERWTHVYRDATRLLDAAKSAYITLQNLNNVSPLQAIQMAYNALDTAWRWIYGQAGKKSFENLERRAKTRGEFVRRYFGMPVAGDETNRRPIWSQVLRSSKNPSPADLQLQLGASQDAAEHLSQWDRNYAFHVSRVGRRQTINPTWSTPPYDSPADQPSLWLGGVSYALPSLLGGFSPYPPLIAKALGDAAYLDRPPGVPAIPEKYEEDYWGNAPGGGAVDADPPRGDMGLDWSPLDRAVFAKGYAPPPGYSWLFSWGTYPYVSWFGTVGLGDARVDLCSEAAVLAIAIHAFSPLHAAMDAREVAQCYRQFLASTQLRSLPLAPKGQVNLGLFLKRDTLLPWSPQAGWPVPIPGGAVPFEVVRDIELAFRSFFRIRRAALYQFALTEAGFKAAALTSRDPQLRAVAAGSPPPNYRKWDARDPLGDGWLDKLQLDQGPGFFGPGGLSTGEPTGDVVNPNGSGGGGSGGGVPGWALALAALGLGGGLAYAVSRRRGPMNFSQGELPPS</sequence>
<protein>
    <submittedName>
        <fullName evidence="3">Uncharacterized protein</fullName>
    </submittedName>
</protein>
<evidence type="ECO:0000256" key="2">
    <source>
        <dbReference type="SAM" id="Phobius"/>
    </source>
</evidence>
<dbReference type="Proteomes" id="UP000199400">
    <property type="component" value="Unassembled WGS sequence"/>
</dbReference>
<proteinExistence type="predicted"/>
<reference evidence="4" key="1">
    <citation type="submission" date="2016-10" db="EMBL/GenBank/DDBJ databases">
        <authorList>
            <person name="Varghese N."/>
            <person name="Submissions S."/>
        </authorList>
    </citation>
    <scope>NUCLEOTIDE SEQUENCE [LARGE SCALE GENOMIC DNA]</scope>
    <source>
        <strain evidence="4">ATCC 25963</strain>
    </source>
</reference>
<keyword evidence="2" id="KW-1133">Transmembrane helix</keyword>
<dbReference type="EMBL" id="FOMX01000084">
    <property type="protein sequence ID" value="SFF45667.1"/>
    <property type="molecule type" value="Genomic_DNA"/>
</dbReference>
<feature type="transmembrane region" description="Helical" evidence="2">
    <location>
        <begin position="498"/>
        <end position="518"/>
    </location>
</feature>